<dbReference type="SUPFAM" id="SSF54593">
    <property type="entry name" value="Glyoxalase/Bleomycin resistance protein/Dihydroxybiphenyl dioxygenase"/>
    <property type="match status" value="1"/>
</dbReference>
<dbReference type="Gene3D" id="3.10.180.10">
    <property type="entry name" value="2,3-Dihydroxybiphenyl 1,2-Dioxygenase, domain 1"/>
    <property type="match status" value="1"/>
</dbReference>
<organism evidence="1 2">
    <name type="scientific">Oceanobacter antarcticus</name>
    <dbReference type="NCBI Taxonomy" id="3133425"/>
    <lineage>
        <taxon>Bacteria</taxon>
        <taxon>Pseudomonadati</taxon>
        <taxon>Pseudomonadota</taxon>
        <taxon>Gammaproteobacteria</taxon>
        <taxon>Oceanospirillales</taxon>
        <taxon>Oceanospirillaceae</taxon>
        <taxon>Oceanobacter</taxon>
    </lineage>
</organism>
<dbReference type="InterPro" id="IPR029068">
    <property type="entry name" value="Glyas_Bleomycin-R_OHBP_Dase"/>
</dbReference>
<comment type="caution">
    <text evidence="1">The sequence shown here is derived from an EMBL/GenBank/DDBJ whole genome shotgun (WGS) entry which is preliminary data.</text>
</comment>
<name>A0ABW8NML5_9GAMM</name>
<evidence type="ECO:0000313" key="1">
    <source>
        <dbReference type="EMBL" id="MFK4754230.1"/>
    </source>
</evidence>
<dbReference type="Proteomes" id="UP001620597">
    <property type="component" value="Unassembled WGS sequence"/>
</dbReference>
<accession>A0ABW8NML5</accession>
<reference evidence="1 2" key="1">
    <citation type="submission" date="2024-03" db="EMBL/GenBank/DDBJ databases">
        <title>High-quality draft genome sequence of Oceanobacter sp. wDCs-4.</title>
        <authorList>
            <person name="Dong C."/>
        </authorList>
    </citation>
    <scope>NUCLEOTIDE SEQUENCE [LARGE SCALE GENOMIC DNA]</scope>
    <source>
        <strain evidence="2">wDCs-4</strain>
    </source>
</reference>
<evidence type="ECO:0000313" key="2">
    <source>
        <dbReference type="Proteomes" id="UP001620597"/>
    </source>
</evidence>
<dbReference type="EMBL" id="JBBKTX010000026">
    <property type="protein sequence ID" value="MFK4754230.1"/>
    <property type="molecule type" value="Genomic_DNA"/>
</dbReference>
<proteinExistence type="predicted"/>
<keyword evidence="2" id="KW-1185">Reference proteome</keyword>
<gene>
    <name evidence="1" type="ORF">WG929_17595</name>
</gene>
<protein>
    <recommendedName>
        <fullName evidence="3">VOC domain-containing protein</fullName>
    </recommendedName>
</protein>
<evidence type="ECO:0008006" key="3">
    <source>
        <dbReference type="Google" id="ProtNLM"/>
    </source>
</evidence>
<dbReference type="RefSeq" id="WP_416207147.1">
    <property type="nucleotide sequence ID" value="NZ_JBBKTX010000026.1"/>
</dbReference>
<sequence>MRTGLVIYASSIGRLAEFYSHVFGLDAVESDSSYMLLVDGDFELVLLETEISKTALNSHEPRENTPLKPTFFIDTRLELIGEKVKEKGGTIYPPKSWEFGGRQVCDACDCEGNIFQLRVGKNA</sequence>